<comment type="caution">
    <text evidence="3">The sequence shown here is derived from an EMBL/GenBank/DDBJ whole genome shotgun (WGS) entry which is preliminary data.</text>
</comment>
<accession>A0AAV6V0D7</accession>
<feature type="region of interest" description="Disordered" evidence="1">
    <location>
        <begin position="42"/>
        <end position="62"/>
    </location>
</feature>
<evidence type="ECO:0000313" key="3">
    <source>
        <dbReference type="EMBL" id="KAG8190230.1"/>
    </source>
</evidence>
<evidence type="ECO:0000313" key="4">
    <source>
        <dbReference type="Proteomes" id="UP000827092"/>
    </source>
</evidence>
<keyword evidence="2" id="KW-0812">Transmembrane</keyword>
<feature type="transmembrane region" description="Helical" evidence="2">
    <location>
        <begin position="6"/>
        <end position="32"/>
    </location>
</feature>
<sequence length="71" mass="7530">MDFSSVALVTAAVIAASVIGVLSIFLIAFFCLMEAEEVPHEPQETDELTRDMSPIPGCSTSESTHLVCTAV</sequence>
<reference evidence="3 4" key="1">
    <citation type="journal article" date="2022" name="Nat. Ecol. Evol.">
        <title>A masculinizing supergene underlies an exaggerated male reproductive morph in a spider.</title>
        <authorList>
            <person name="Hendrickx F."/>
            <person name="De Corte Z."/>
            <person name="Sonet G."/>
            <person name="Van Belleghem S.M."/>
            <person name="Kostlbacher S."/>
            <person name="Vangestel C."/>
        </authorList>
    </citation>
    <scope>NUCLEOTIDE SEQUENCE [LARGE SCALE GENOMIC DNA]</scope>
    <source>
        <strain evidence="3">W744_W776</strain>
    </source>
</reference>
<dbReference type="Proteomes" id="UP000827092">
    <property type="component" value="Unassembled WGS sequence"/>
</dbReference>
<gene>
    <name evidence="3" type="ORF">JTE90_011951</name>
</gene>
<name>A0AAV6V0D7_9ARAC</name>
<organism evidence="3 4">
    <name type="scientific">Oedothorax gibbosus</name>
    <dbReference type="NCBI Taxonomy" id="931172"/>
    <lineage>
        <taxon>Eukaryota</taxon>
        <taxon>Metazoa</taxon>
        <taxon>Ecdysozoa</taxon>
        <taxon>Arthropoda</taxon>
        <taxon>Chelicerata</taxon>
        <taxon>Arachnida</taxon>
        <taxon>Araneae</taxon>
        <taxon>Araneomorphae</taxon>
        <taxon>Entelegynae</taxon>
        <taxon>Araneoidea</taxon>
        <taxon>Linyphiidae</taxon>
        <taxon>Erigoninae</taxon>
        <taxon>Oedothorax</taxon>
    </lineage>
</organism>
<protein>
    <submittedName>
        <fullName evidence="3">Uncharacterized protein</fullName>
    </submittedName>
</protein>
<keyword evidence="2" id="KW-0472">Membrane</keyword>
<keyword evidence="4" id="KW-1185">Reference proteome</keyword>
<dbReference type="EMBL" id="JAFNEN010000191">
    <property type="protein sequence ID" value="KAG8190230.1"/>
    <property type="molecule type" value="Genomic_DNA"/>
</dbReference>
<evidence type="ECO:0000256" key="1">
    <source>
        <dbReference type="SAM" id="MobiDB-lite"/>
    </source>
</evidence>
<evidence type="ECO:0000256" key="2">
    <source>
        <dbReference type="SAM" id="Phobius"/>
    </source>
</evidence>
<proteinExistence type="predicted"/>
<keyword evidence="2" id="KW-1133">Transmembrane helix</keyword>
<dbReference type="AlphaFoldDB" id="A0AAV6V0D7"/>